<dbReference type="PANTHER" id="PTHR43148">
    <property type="entry name" value="GLYCERALDEHYDE-3-PHOSPHATE DEHYDROGENASE 2"/>
    <property type="match status" value="1"/>
</dbReference>
<dbReference type="Proteomes" id="UP001177258">
    <property type="component" value="Unassembled WGS sequence"/>
</dbReference>
<evidence type="ECO:0000256" key="4">
    <source>
        <dbReference type="PIRSR" id="PIRSR000149-1"/>
    </source>
</evidence>
<dbReference type="InterPro" id="IPR036291">
    <property type="entry name" value="NAD(P)-bd_dom_sf"/>
</dbReference>
<feature type="binding site" evidence="6">
    <location>
        <position position="314"/>
    </location>
    <ligand>
        <name>NAD(+)</name>
        <dbReference type="ChEBI" id="CHEBI:57540"/>
    </ligand>
</feature>
<feature type="binding site" evidence="5">
    <location>
        <begin position="150"/>
        <end position="152"/>
    </location>
    <ligand>
        <name>D-glyceraldehyde 3-phosphate</name>
        <dbReference type="ChEBI" id="CHEBI:59776"/>
    </ligand>
</feature>
<evidence type="ECO:0000256" key="2">
    <source>
        <dbReference type="ARBA" id="ARBA00011881"/>
    </source>
</evidence>
<dbReference type="Gene3D" id="3.30.360.10">
    <property type="entry name" value="Dihydrodipicolinate Reductase, domain 2"/>
    <property type="match status" value="1"/>
</dbReference>
<name>A0AA90TE77_9HELI</name>
<dbReference type="EMBL" id="JAUPEV010000001">
    <property type="protein sequence ID" value="MDO7252458.1"/>
    <property type="molecule type" value="Genomic_DNA"/>
</dbReference>
<dbReference type="SMART" id="SM00846">
    <property type="entry name" value="Gp_dh_N"/>
    <property type="match status" value="1"/>
</dbReference>
<dbReference type="EMBL" id="JAUYZK010000001">
    <property type="protein sequence ID" value="MDP2538325.1"/>
    <property type="molecule type" value="Genomic_DNA"/>
</dbReference>
<dbReference type="GO" id="GO:0050661">
    <property type="term" value="F:NADP binding"/>
    <property type="evidence" value="ECO:0007669"/>
    <property type="project" value="InterPro"/>
</dbReference>
<dbReference type="CDD" id="cd18126">
    <property type="entry name" value="GAPDH_I_C"/>
    <property type="match status" value="1"/>
</dbReference>
<dbReference type="InterPro" id="IPR020828">
    <property type="entry name" value="GlycerAld_3-P_DH_NAD(P)-bd"/>
</dbReference>
<feature type="domain" description="Glyceraldehyde 3-phosphate dehydrogenase NAD(P) binding" evidence="10">
    <location>
        <begin position="4"/>
        <end position="151"/>
    </location>
</feature>
<evidence type="ECO:0000256" key="7">
    <source>
        <dbReference type="PIRSR" id="PIRSR000149-4"/>
    </source>
</evidence>
<dbReference type="PROSITE" id="PS00071">
    <property type="entry name" value="GAPDH"/>
    <property type="match status" value="1"/>
</dbReference>
<keyword evidence="6" id="KW-0547">Nucleotide-binding</keyword>
<dbReference type="InterPro" id="IPR006424">
    <property type="entry name" value="Glyceraldehyde-3-P_DH_1"/>
</dbReference>
<keyword evidence="6" id="KW-0520">NAD</keyword>
<evidence type="ECO:0000256" key="9">
    <source>
        <dbReference type="RuleBase" id="RU361160"/>
    </source>
</evidence>
<keyword evidence="3 9" id="KW-0560">Oxidoreductase</keyword>
<protein>
    <recommendedName>
        <fullName evidence="9">Glyceraldehyde-3-phosphate dehydrogenase</fullName>
        <ecNumber evidence="9">1.2.1.-</ecNumber>
    </recommendedName>
</protein>
<dbReference type="GO" id="GO:0006006">
    <property type="term" value="P:glucose metabolic process"/>
    <property type="evidence" value="ECO:0007669"/>
    <property type="project" value="InterPro"/>
</dbReference>
<proteinExistence type="inferred from homology"/>
<dbReference type="InterPro" id="IPR020831">
    <property type="entry name" value="GlycerAld/Erythrose_P_DH"/>
</dbReference>
<dbReference type="SUPFAM" id="SSF51735">
    <property type="entry name" value="NAD(P)-binding Rossmann-fold domains"/>
    <property type="match status" value="1"/>
</dbReference>
<keyword evidence="14" id="KW-1185">Reference proteome</keyword>
<dbReference type="PRINTS" id="PR00078">
    <property type="entry name" value="G3PDHDRGNASE"/>
</dbReference>
<organism evidence="12 13">
    <name type="scientific">Helicobacter cappadocius</name>
    <dbReference type="NCBI Taxonomy" id="3063998"/>
    <lineage>
        <taxon>Bacteria</taxon>
        <taxon>Pseudomonadati</taxon>
        <taxon>Campylobacterota</taxon>
        <taxon>Epsilonproteobacteria</taxon>
        <taxon>Campylobacterales</taxon>
        <taxon>Helicobacteraceae</taxon>
        <taxon>Helicobacter</taxon>
    </lineage>
</organism>
<feature type="binding site" evidence="6">
    <location>
        <position position="121"/>
    </location>
    <ligand>
        <name>NAD(+)</name>
        <dbReference type="ChEBI" id="CHEBI:57540"/>
    </ligand>
</feature>
<gene>
    <name evidence="12" type="primary">gap</name>
    <name evidence="11" type="ORF">Q5I04_00800</name>
    <name evidence="12" type="ORF">Q5I06_00800</name>
</gene>
<dbReference type="SUPFAM" id="SSF55347">
    <property type="entry name" value="Glyceraldehyde-3-phosphate dehydrogenase-like, C-terminal domain"/>
    <property type="match status" value="1"/>
</dbReference>
<evidence type="ECO:0000256" key="6">
    <source>
        <dbReference type="PIRSR" id="PIRSR000149-3"/>
    </source>
</evidence>
<dbReference type="NCBIfam" id="TIGR01534">
    <property type="entry name" value="GAPDH-I"/>
    <property type="match status" value="1"/>
</dbReference>
<evidence type="ECO:0000313" key="12">
    <source>
        <dbReference type="EMBL" id="MDP2538325.1"/>
    </source>
</evidence>
<evidence type="ECO:0000313" key="14">
    <source>
        <dbReference type="Proteomes" id="UP001240777"/>
    </source>
</evidence>
<sequence length="336" mass="37221">MSKLKIAINGFGRLGRSIARVITNRDDVELVGINDASEWEILSYLLENDSTHGHFPKSVSYENNQLFIDSKPVKTFSYSNPNDLDFTICDADVVIESSGKFLTQEEVKHHIKKGIKKVVFSAPTNDETPTFVMGVNHHLYNGQNIISNASCTTNCLAPICQIIHENFGIQAGTLSTIHSYTNDQNLLDSAHKSDKRRSRAAAVNIIPTSTGAAKSIYKILPDLKGKLHGHSIRVPVIDVSMVDLNLELKEPICADIINDTLINASKNRYAGILGIDEKYGVSTDFLNDPRSSIVAKDLTFSIGKMVKIMAWYDNEWGYSNRIVDLCVFVSKQSGIN</sequence>
<feature type="binding site" evidence="5">
    <location>
        <position position="181"/>
    </location>
    <ligand>
        <name>D-glyceraldehyde 3-phosphate</name>
        <dbReference type="ChEBI" id="CHEBI:59776"/>
    </ligand>
</feature>
<dbReference type="Proteomes" id="UP001240777">
    <property type="component" value="Unassembled WGS sequence"/>
</dbReference>
<dbReference type="Gene3D" id="3.40.50.720">
    <property type="entry name" value="NAD(P)-binding Rossmann-like Domain"/>
    <property type="match status" value="1"/>
</dbReference>
<dbReference type="FunFam" id="3.30.360.10:FF:000002">
    <property type="entry name" value="Glyceraldehyde-3-phosphate dehydrogenase"/>
    <property type="match status" value="1"/>
</dbReference>
<reference evidence="12 14" key="1">
    <citation type="submission" date="2023-07" db="EMBL/GenBank/DDBJ databases">
        <title>Unpublished Manusciprt.</title>
        <authorList>
            <person name="Aydin F."/>
            <person name="Tarhane S."/>
            <person name="Saticioglu I.B."/>
            <person name="Karakaya E."/>
            <person name="Abay S."/>
            <person name="Guran O."/>
            <person name="Bozkurt E."/>
            <person name="Uzum N."/>
            <person name="Olgun K."/>
            <person name="Jablonski D."/>
        </authorList>
    </citation>
    <scope>NUCLEOTIDE SEQUENCE</scope>
    <source>
        <strain evidence="14">faydin-H75</strain>
        <strain evidence="12">Faydin-H76</strain>
    </source>
</reference>
<feature type="site" description="Activates thiol group during catalysis" evidence="7">
    <location>
        <position position="178"/>
    </location>
</feature>
<dbReference type="InterPro" id="IPR020829">
    <property type="entry name" value="GlycerAld_3-P_DH_cat"/>
</dbReference>
<dbReference type="Pfam" id="PF00044">
    <property type="entry name" value="Gp_dh_N"/>
    <property type="match status" value="1"/>
</dbReference>
<dbReference type="GO" id="GO:0016620">
    <property type="term" value="F:oxidoreductase activity, acting on the aldehyde or oxo group of donors, NAD or NADP as acceptor"/>
    <property type="evidence" value="ECO:0007669"/>
    <property type="project" value="InterPro"/>
</dbReference>
<evidence type="ECO:0000256" key="5">
    <source>
        <dbReference type="PIRSR" id="PIRSR000149-2"/>
    </source>
</evidence>
<comment type="caution">
    <text evidence="12">The sequence shown here is derived from an EMBL/GenBank/DDBJ whole genome shotgun (WGS) entry which is preliminary data.</text>
</comment>
<feature type="binding site" evidence="6">
    <location>
        <position position="35"/>
    </location>
    <ligand>
        <name>NAD(+)</name>
        <dbReference type="ChEBI" id="CHEBI:57540"/>
    </ligand>
</feature>
<comment type="subunit">
    <text evidence="2">Homotetramer.</text>
</comment>
<feature type="binding site" evidence="5">
    <location>
        <position position="233"/>
    </location>
    <ligand>
        <name>D-glyceraldehyde 3-phosphate</name>
        <dbReference type="ChEBI" id="CHEBI:59776"/>
    </ligand>
</feature>
<dbReference type="InterPro" id="IPR020830">
    <property type="entry name" value="GlycerAld_3-P_DH_AS"/>
</dbReference>
<dbReference type="EC" id="1.2.1.-" evidence="9"/>
<evidence type="ECO:0000313" key="13">
    <source>
        <dbReference type="Proteomes" id="UP001177258"/>
    </source>
</evidence>
<evidence type="ECO:0000256" key="1">
    <source>
        <dbReference type="ARBA" id="ARBA00007406"/>
    </source>
</evidence>
<evidence type="ECO:0000259" key="10">
    <source>
        <dbReference type="SMART" id="SM00846"/>
    </source>
</evidence>
<comment type="similarity">
    <text evidence="1 8">Belongs to the glyceraldehyde-3-phosphate dehydrogenase family.</text>
</comment>
<reference evidence="11 13" key="3">
    <citation type="journal article" date="2024" name="Syst. Appl. Microbiol.">
        <title>Helicobacter cappadocius sp. nov., from lizards: The first psychrotrophic Helicobacter species.</title>
        <authorList>
            <person name="Aydin F."/>
            <person name="Tarhane S."/>
            <person name="Karakaya E."/>
            <person name="Abay S."/>
            <person name="Kayman T."/>
            <person name="Guran O."/>
            <person name="Bozkurt E."/>
            <person name="Uzum N."/>
            <person name="Avci A."/>
            <person name="Olgun K."/>
            <person name="Jablonski D."/>
            <person name="Guran C."/>
            <person name="Burcin Saticioglu I."/>
        </authorList>
    </citation>
    <scope>NUCLEOTIDE SEQUENCE [LARGE SCALE GENOMIC DNA]</scope>
    <source>
        <strain evidence="11">Faydin-H75</strain>
        <strain evidence="13">faydin-H76</strain>
    </source>
</reference>
<evidence type="ECO:0000256" key="3">
    <source>
        <dbReference type="ARBA" id="ARBA00023002"/>
    </source>
</evidence>
<dbReference type="FunFam" id="3.40.50.720:FF:000001">
    <property type="entry name" value="Glyceraldehyde-3-phosphate dehydrogenase"/>
    <property type="match status" value="1"/>
</dbReference>
<dbReference type="CDD" id="cd05214">
    <property type="entry name" value="GAPDH_I_N"/>
    <property type="match status" value="1"/>
</dbReference>
<dbReference type="GO" id="GO:0051287">
    <property type="term" value="F:NAD binding"/>
    <property type="evidence" value="ECO:0007669"/>
    <property type="project" value="InterPro"/>
</dbReference>
<dbReference type="Pfam" id="PF02800">
    <property type="entry name" value="Gp_dh_C"/>
    <property type="match status" value="1"/>
</dbReference>
<accession>A0AA90TE77</accession>
<evidence type="ECO:0000256" key="8">
    <source>
        <dbReference type="RuleBase" id="RU000397"/>
    </source>
</evidence>
<dbReference type="RefSeq" id="WP_305516299.1">
    <property type="nucleotide sequence ID" value="NZ_JAUPEV010000001.1"/>
</dbReference>
<dbReference type="PIRSF" id="PIRSF000149">
    <property type="entry name" value="GAP_DH"/>
    <property type="match status" value="1"/>
</dbReference>
<feature type="binding site" evidence="5">
    <location>
        <begin position="210"/>
        <end position="211"/>
    </location>
    <ligand>
        <name>D-glyceraldehyde 3-phosphate</name>
        <dbReference type="ChEBI" id="CHEBI:59776"/>
    </ligand>
</feature>
<feature type="active site" description="Nucleophile" evidence="4">
    <location>
        <position position="151"/>
    </location>
</feature>
<reference evidence="11" key="2">
    <citation type="submission" date="2023-07" db="EMBL/GenBank/DDBJ databases">
        <authorList>
            <person name="Aydin F."/>
            <person name="Tarhane S."/>
            <person name="Saticioglu I.B."/>
            <person name="Karakaya E."/>
            <person name="Abay S."/>
            <person name="Guran O."/>
            <person name="Bozkurt E."/>
            <person name="Uzum N."/>
            <person name="Olgun K."/>
            <person name="Jablonski D."/>
        </authorList>
    </citation>
    <scope>NUCLEOTIDE SEQUENCE</scope>
    <source>
        <strain evidence="11">Faydin-H75</strain>
    </source>
</reference>
<evidence type="ECO:0000313" key="11">
    <source>
        <dbReference type="EMBL" id="MDO7252458.1"/>
    </source>
</evidence>
<dbReference type="AlphaFoldDB" id="A0AA90TE77"/>